<evidence type="ECO:0000313" key="3">
    <source>
        <dbReference type="Proteomes" id="UP001163203"/>
    </source>
</evidence>
<feature type="transmembrane region" description="Helical" evidence="1">
    <location>
        <begin position="133"/>
        <end position="150"/>
    </location>
</feature>
<evidence type="ECO:0000313" key="2">
    <source>
        <dbReference type="EMBL" id="WAL66259.1"/>
    </source>
</evidence>
<dbReference type="Proteomes" id="UP001163203">
    <property type="component" value="Chromosome"/>
</dbReference>
<dbReference type="RefSeq" id="WP_268756394.1">
    <property type="nucleotide sequence ID" value="NZ_CP113836.1"/>
</dbReference>
<sequence length="190" mass="19943">MLKHRPDPDLTPRFATALLAAAAAGAISGFAAAHVLGANSLQQLVPALLIAAVVAMGVLAVGAFLIAVRVQPDTVERLAGHLLWVVFVLAALPGLTWLVLWLSDGDPRSLYGLAAIVLGALPLLAARRWPARLPLTVALCLVPAVLPLVLWHRLFLLAPISAAVTGGWVLVLALLGYARHRTPKNVVPSN</sequence>
<keyword evidence="1" id="KW-0812">Transmembrane</keyword>
<dbReference type="EMBL" id="CP113836">
    <property type="protein sequence ID" value="WAL66259.1"/>
    <property type="molecule type" value="Genomic_DNA"/>
</dbReference>
<feature type="transmembrane region" description="Helical" evidence="1">
    <location>
        <begin position="82"/>
        <end position="103"/>
    </location>
</feature>
<feature type="transmembrane region" description="Helical" evidence="1">
    <location>
        <begin position="156"/>
        <end position="178"/>
    </location>
</feature>
<keyword evidence="3" id="KW-1185">Reference proteome</keyword>
<accession>A0ABY7B1U3</accession>
<protein>
    <submittedName>
        <fullName evidence="2">Uncharacterized protein</fullName>
    </submittedName>
</protein>
<keyword evidence="1" id="KW-0472">Membrane</keyword>
<gene>
    <name evidence="2" type="ORF">ORV05_00085</name>
</gene>
<evidence type="ECO:0000256" key="1">
    <source>
        <dbReference type="SAM" id="Phobius"/>
    </source>
</evidence>
<feature type="transmembrane region" description="Helical" evidence="1">
    <location>
        <begin position="109"/>
        <end position="126"/>
    </location>
</feature>
<feature type="transmembrane region" description="Helical" evidence="1">
    <location>
        <begin position="47"/>
        <end position="70"/>
    </location>
</feature>
<name>A0ABY7B1U3_9PSEU</name>
<organism evidence="2 3">
    <name type="scientific">Amycolatopsis cynarae</name>
    <dbReference type="NCBI Taxonomy" id="2995223"/>
    <lineage>
        <taxon>Bacteria</taxon>
        <taxon>Bacillati</taxon>
        <taxon>Actinomycetota</taxon>
        <taxon>Actinomycetes</taxon>
        <taxon>Pseudonocardiales</taxon>
        <taxon>Pseudonocardiaceae</taxon>
        <taxon>Amycolatopsis</taxon>
    </lineage>
</organism>
<reference evidence="2" key="1">
    <citation type="submission" date="2022-11" db="EMBL/GenBank/DDBJ databases">
        <authorList>
            <person name="Mo P."/>
        </authorList>
    </citation>
    <scope>NUCLEOTIDE SEQUENCE</scope>
    <source>
        <strain evidence="2">HUAS 11-8</strain>
    </source>
</reference>
<keyword evidence="1" id="KW-1133">Transmembrane helix</keyword>
<proteinExistence type="predicted"/>